<sequence length="241" mass="25217">MALSLAACAPADGADFPAGDARPLTTEEAQTLAAMRLRNLDAGTRTVAFELAQTDSELAFDGWFDYESGVGYGLTAGAADELVLWNTRAVGTHPATTDAAPLPIPDTDQLATAWQGSALDPQASRLDTVLATIGSLGADRPENPLLLQQNGTLWLGERTVDGTELTVYAGPPSDEALEPGETADPDAATVRYWIDDRATLHRLDVRLGGEEAWTTVRFGAADDVTLGDPFADAEGTDGASG</sequence>
<dbReference type="Proteomes" id="UP001429745">
    <property type="component" value="Unassembled WGS sequence"/>
</dbReference>
<dbReference type="EMBL" id="JABACI010000003">
    <property type="protein sequence ID" value="NLP84312.1"/>
    <property type="molecule type" value="Genomic_DNA"/>
</dbReference>
<keyword evidence="2" id="KW-1185">Reference proteome</keyword>
<comment type="caution">
    <text evidence="1">The sequence shown here is derived from an EMBL/GenBank/DDBJ whole genome shotgun (WGS) entry which is preliminary data.</text>
</comment>
<reference evidence="1 2" key="1">
    <citation type="submission" date="2020-04" db="EMBL/GenBank/DDBJ databases">
        <title>CFH 90308 Microbacterium sp.</title>
        <authorList>
            <person name="Nie G."/>
            <person name="Ming H."/>
            <person name="Xia T."/>
        </authorList>
    </citation>
    <scope>NUCLEOTIDE SEQUENCE [LARGE SCALE GENOMIC DNA]</scope>
    <source>
        <strain evidence="1 2">CFH 90308</strain>
    </source>
</reference>
<proteinExistence type="predicted"/>
<accession>A0ABX1KBA2</accession>
<gene>
    <name evidence="1" type="ORF">HF576_10655</name>
</gene>
<evidence type="ECO:0000313" key="1">
    <source>
        <dbReference type="EMBL" id="NLP84312.1"/>
    </source>
</evidence>
<evidence type="ECO:0000313" key="2">
    <source>
        <dbReference type="Proteomes" id="UP001429745"/>
    </source>
</evidence>
<evidence type="ECO:0008006" key="3">
    <source>
        <dbReference type="Google" id="ProtNLM"/>
    </source>
</evidence>
<organism evidence="1 2">
    <name type="scientific">Microbacterium salsuginis</name>
    <dbReference type="NCBI Taxonomy" id="2722803"/>
    <lineage>
        <taxon>Bacteria</taxon>
        <taxon>Bacillati</taxon>
        <taxon>Actinomycetota</taxon>
        <taxon>Actinomycetes</taxon>
        <taxon>Micrococcales</taxon>
        <taxon>Microbacteriaceae</taxon>
        <taxon>Microbacterium</taxon>
    </lineage>
</organism>
<name>A0ABX1KBA2_9MICO</name>
<dbReference type="RefSeq" id="WP_168912822.1">
    <property type="nucleotide sequence ID" value="NZ_JABACI010000003.1"/>
</dbReference>
<protein>
    <recommendedName>
        <fullName evidence="3">Lipoprotein</fullName>
    </recommendedName>
</protein>